<dbReference type="InParanoid" id="A0A066VRD2"/>
<evidence type="ECO:0000256" key="1">
    <source>
        <dbReference type="ARBA" id="ARBA00022729"/>
    </source>
</evidence>
<feature type="region of interest" description="Disordered" evidence="3">
    <location>
        <begin position="106"/>
        <end position="127"/>
    </location>
</feature>
<dbReference type="SUPFAM" id="SSF48230">
    <property type="entry name" value="Chondroitin AC/alginate lyase"/>
    <property type="match status" value="1"/>
</dbReference>
<dbReference type="Pfam" id="PF05426">
    <property type="entry name" value="Alginate_lyase"/>
    <property type="match status" value="1"/>
</dbReference>
<feature type="signal peptide" evidence="4">
    <location>
        <begin position="1"/>
        <end position="27"/>
    </location>
</feature>
<dbReference type="Proteomes" id="UP000027361">
    <property type="component" value="Unassembled WGS sequence"/>
</dbReference>
<evidence type="ECO:0000256" key="3">
    <source>
        <dbReference type="SAM" id="MobiDB-lite"/>
    </source>
</evidence>
<keyword evidence="7" id="KW-1185">Reference proteome</keyword>
<evidence type="ECO:0000256" key="4">
    <source>
        <dbReference type="SAM" id="SignalP"/>
    </source>
</evidence>
<dbReference type="EMBL" id="JMSN01000083">
    <property type="protein sequence ID" value="KDN41150.1"/>
    <property type="molecule type" value="Genomic_DNA"/>
</dbReference>
<proteinExistence type="predicted"/>
<feature type="region of interest" description="Disordered" evidence="3">
    <location>
        <begin position="318"/>
        <end position="338"/>
    </location>
</feature>
<keyword evidence="2 6" id="KW-0456">Lyase</keyword>
<feature type="domain" description="Alginate lyase" evidence="5">
    <location>
        <begin position="338"/>
        <end position="589"/>
    </location>
</feature>
<reference evidence="6 7" key="1">
    <citation type="submission" date="2014-05" db="EMBL/GenBank/DDBJ databases">
        <title>Draft genome sequence of a rare smut relative, Tilletiaria anomala UBC 951.</title>
        <authorList>
            <consortium name="DOE Joint Genome Institute"/>
            <person name="Toome M."/>
            <person name="Kuo A."/>
            <person name="Henrissat B."/>
            <person name="Lipzen A."/>
            <person name="Tritt A."/>
            <person name="Yoshinaga Y."/>
            <person name="Zane M."/>
            <person name="Barry K."/>
            <person name="Grigoriev I.V."/>
            <person name="Spatafora J.W."/>
            <person name="Aimea M.C."/>
        </authorList>
    </citation>
    <scope>NUCLEOTIDE SEQUENCE [LARGE SCALE GENOMIC DNA]</scope>
    <source>
        <strain evidence="6 7">UBC 951</strain>
    </source>
</reference>
<evidence type="ECO:0000259" key="5">
    <source>
        <dbReference type="Pfam" id="PF05426"/>
    </source>
</evidence>
<dbReference type="InterPro" id="IPR008397">
    <property type="entry name" value="Alginate_lyase_dom"/>
</dbReference>
<comment type="caution">
    <text evidence="6">The sequence shown here is derived from an EMBL/GenBank/DDBJ whole genome shotgun (WGS) entry which is preliminary data.</text>
</comment>
<gene>
    <name evidence="6" type="ORF">K437DRAFT_258390</name>
</gene>
<evidence type="ECO:0000256" key="2">
    <source>
        <dbReference type="ARBA" id="ARBA00023239"/>
    </source>
</evidence>
<dbReference type="STRING" id="1037660.A0A066VRD2"/>
<dbReference type="Gene3D" id="1.50.10.100">
    <property type="entry name" value="Chondroitin AC/alginate lyase"/>
    <property type="match status" value="2"/>
</dbReference>
<feature type="chain" id="PRO_5001633177" evidence="4">
    <location>
        <begin position="28"/>
        <end position="665"/>
    </location>
</feature>
<organism evidence="6 7">
    <name type="scientific">Tilletiaria anomala (strain ATCC 24038 / CBS 436.72 / UBC 951)</name>
    <dbReference type="NCBI Taxonomy" id="1037660"/>
    <lineage>
        <taxon>Eukaryota</taxon>
        <taxon>Fungi</taxon>
        <taxon>Dikarya</taxon>
        <taxon>Basidiomycota</taxon>
        <taxon>Ustilaginomycotina</taxon>
        <taxon>Exobasidiomycetes</taxon>
        <taxon>Georgefischeriales</taxon>
        <taxon>Tilletiariaceae</taxon>
        <taxon>Tilletiaria</taxon>
    </lineage>
</organism>
<dbReference type="AlphaFoldDB" id="A0A066VRD2"/>
<feature type="compositionally biased region" description="Low complexity" evidence="3">
    <location>
        <begin position="116"/>
        <end position="127"/>
    </location>
</feature>
<dbReference type="OrthoDB" id="63533at2759"/>
<feature type="region of interest" description="Disordered" evidence="3">
    <location>
        <begin position="133"/>
        <end position="152"/>
    </location>
</feature>
<feature type="compositionally biased region" description="Polar residues" evidence="3">
    <location>
        <begin position="328"/>
        <end position="338"/>
    </location>
</feature>
<dbReference type="HOGENOM" id="CLU_438056_0_0_1"/>
<dbReference type="InterPro" id="IPR008929">
    <property type="entry name" value="Chondroitin_lyas"/>
</dbReference>
<dbReference type="GO" id="GO:0042597">
    <property type="term" value="C:periplasmic space"/>
    <property type="evidence" value="ECO:0007669"/>
    <property type="project" value="InterPro"/>
</dbReference>
<name>A0A066VRD2_TILAU</name>
<evidence type="ECO:0000313" key="6">
    <source>
        <dbReference type="EMBL" id="KDN41150.1"/>
    </source>
</evidence>
<accession>A0A066VRD2</accession>
<dbReference type="RefSeq" id="XP_013241619.1">
    <property type="nucleotide sequence ID" value="XM_013386165.1"/>
</dbReference>
<keyword evidence="1 4" id="KW-0732">Signal</keyword>
<dbReference type="OMA" id="PFECPAV"/>
<evidence type="ECO:0000313" key="7">
    <source>
        <dbReference type="Proteomes" id="UP000027361"/>
    </source>
</evidence>
<protein>
    <submittedName>
        <fullName evidence="6">Chondroitin AC/alginate lyase</fullName>
    </submittedName>
</protein>
<sequence length="665" mass="71617">MGKWVKHAFGLSRTVLLCLVAARSVQADGNDWVSPLYVMDVSNGQIDASGSINAQSRIQQAGVWSAKAGPWSVLNQKVSTPSGDKHDYLSWAPYWWPDCNWCGQNSAQSDGDNGDDPNYPDSSSSSSSWLSSATLATSLPPDANPTAHPYQPLDPVGGVVQATALPIQPYQAPVPILPQVQAANPFSVSGQLLETNAHAGVNPALARRRLRGANALWSANSLPEIAEGNAFRMAEVDAMVARDPPPLEETRVAPAHTAQPTHPSRRTGHAHNWLVHQHAHQLLVAASHNAYTTSQTQAPTPSLQNRGSINTGTSTGAAQLQGKAMDGNKNSCTPSSTSVAPAATWTTCPYKRKDGKVNPDTKMLNNTKDVVSMAQSVLWNGVAFGLTNDTSYSQRATSLIYNWFLNPQTAVNPNLNYGQVIRGPGQQLGDFTGILDWRMILKVVNAIVIMRAKSAQAWNAVIASSMNQWASNYLDWLAKSSQGKGVAKASNNHATFFYNQLIALYILVGDIQSAQQAANAYFTGAFMSQIDEDGEQPYEATRTRPFHYRCFNVEGMIANAKLADNLALNMWSATTSKGATIQSAVDYLMTLDPGDENITELAPHVAAVASAYGDPDGKYAAWLSNSDNTGDDDNSQSWRFYDNSAALYCNPASGDQTSSQSFKSS</sequence>
<dbReference type="GeneID" id="25264966"/>
<dbReference type="GO" id="GO:0016829">
    <property type="term" value="F:lyase activity"/>
    <property type="evidence" value="ECO:0007669"/>
    <property type="project" value="UniProtKB-KW"/>
</dbReference>